<dbReference type="EMBL" id="CP092879">
    <property type="protein sequence ID" value="UYV78995.1"/>
    <property type="molecule type" value="Genomic_DNA"/>
</dbReference>
<reference evidence="3 4" key="1">
    <citation type="submission" date="2022-01" db="EMBL/GenBank/DDBJ databases">
        <title>A chromosomal length assembly of Cordylochernes scorpioides.</title>
        <authorList>
            <person name="Zeh D."/>
            <person name="Zeh J."/>
        </authorList>
    </citation>
    <scope>NUCLEOTIDE SEQUENCE [LARGE SCALE GENOMIC DNA]</scope>
    <source>
        <strain evidence="3">IN4F17</strain>
        <tissue evidence="3">Whole Body</tissue>
    </source>
</reference>
<dbReference type="PROSITE" id="PS00141">
    <property type="entry name" value="ASP_PROTEASE"/>
    <property type="match status" value="1"/>
</dbReference>
<dbReference type="PROSITE" id="PS50175">
    <property type="entry name" value="ASP_PROT_RETROV"/>
    <property type="match status" value="1"/>
</dbReference>
<evidence type="ECO:0000256" key="1">
    <source>
        <dbReference type="SAM" id="MobiDB-lite"/>
    </source>
</evidence>
<sequence>MRTLKTDKDISEKVLQTLWMDKLPEIIKYILVVSVEGLDKLAEMADKIQEMNPQLQVYESKNKDPTFEEMTATIASLKEELATLKLENRTRLNRRSNSPRPRQRSRSRSRRYNPSGKYCYFHYRFGNKCRPDRFPSPCQWKKPSGKLQRVRESATDPTAQWTNACRKSRLFVTDAKTGMRFLIDSGADVSLIPFKGNGTPTEDIQLYAANGGLIPTYGFQRLDETSKQIAVEESKRAQVEKRCFAEESKMAQVKKSGVEDDESHRAEVEKESVEADEEKGLDVEQGMDSENTEEVELLYAEQGTDSKMEENLDAEQGTESKVEEKIIDPKDWFKSESRATPIRPVCDGASCRGRSGLSLRRYLKKIPNLLRGIPEIGIKLRENRFGVLVDVGRYFRMIAIKNNDWDYLRFLWKEKMDN</sequence>
<organism evidence="3 4">
    <name type="scientific">Cordylochernes scorpioides</name>
    <dbReference type="NCBI Taxonomy" id="51811"/>
    <lineage>
        <taxon>Eukaryota</taxon>
        <taxon>Metazoa</taxon>
        <taxon>Ecdysozoa</taxon>
        <taxon>Arthropoda</taxon>
        <taxon>Chelicerata</taxon>
        <taxon>Arachnida</taxon>
        <taxon>Pseudoscorpiones</taxon>
        <taxon>Cheliferoidea</taxon>
        <taxon>Chernetidae</taxon>
        <taxon>Cordylochernes</taxon>
    </lineage>
</organism>
<feature type="region of interest" description="Disordered" evidence="1">
    <location>
        <begin position="88"/>
        <end position="113"/>
    </location>
</feature>
<dbReference type="InterPro" id="IPR001995">
    <property type="entry name" value="Peptidase_A2_cat"/>
</dbReference>
<dbReference type="InterPro" id="IPR001969">
    <property type="entry name" value="Aspartic_peptidase_AS"/>
</dbReference>
<evidence type="ECO:0000313" key="3">
    <source>
        <dbReference type="EMBL" id="UYV78995.1"/>
    </source>
</evidence>
<feature type="compositionally biased region" description="Basic residues" evidence="1">
    <location>
        <begin position="101"/>
        <end position="111"/>
    </location>
</feature>
<evidence type="ECO:0000313" key="4">
    <source>
        <dbReference type="Proteomes" id="UP001235939"/>
    </source>
</evidence>
<feature type="region of interest" description="Disordered" evidence="1">
    <location>
        <begin position="254"/>
        <end position="281"/>
    </location>
</feature>
<dbReference type="PANTHER" id="PTHR33327:SF3">
    <property type="entry name" value="RNA-DIRECTED DNA POLYMERASE"/>
    <property type="match status" value="1"/>
</dbReference>
<keyword evidence="4" id="KW-1185">Reference proteome</keyword>
<proteinExistence type="predicted"/>
<feature type="domain" description="Peptidase A2" evidence="2">
    <location>
        <begin position="179"/>
        <end position="193"/>
    </location>
</feature>
<evidence type="ECO:0000259" key="2">
    <source>
        <dbReference type="PROSITE" id="PS50175"/>
    </source>
</evidence>
<feature type="compositionally biased region" description="Basic and acidic residues" evidence="1">
    <location>
        <begin position="256"/>
        <end position="281"/>
    </location>
</feature>
<accession>A0ABY6LH22</accession>
<dbReference type="PANTHER" id="PTHR33327">
    <property type="entry name" value="ENDONUCLEASE"/>
    <property type="match status" value="1"/>
</dbReference>
<gene>
    <name evidence="3" type="ORF">LAZ67_17000578</name>
</gene>
<name>A0ABY6LH22_9ARAC</name>
<protein>
    <recommendedName>
        <fullName evidence="2">Peptidase A2 domain-containing protein</fullName>
    </recommendedName>
</protein>
<dbReference type="Proteomes" id="UP001235939">
    <property type="component" value="Chromosome 17"/>
</dbReference>